<proteinExistence type="predicted"/>
<comment type="caution">
    <text evidence="1">The sequence shown here is derived from an EMBL/GenBank/DDBJ whole genome shotgun (WGS) entry which is preliminary data.</text>
</comment>
<dbReference type="RefSeq" id="WP_188956590.1">
    <property type="nucleotide sequence ID" value="NZ_BMIB01000004.1"/>
</dbReference>
<dbReference type="AlphaFoldDB" id="A0A917J4K9"/>
<keyword evidence="2" id="KW-1185">Reference proteome</keyword>
<protein>
    <submittedName>
        <fullName evidence="1">Uncharacterized protein</fullName>
    </submittedName>
</protein>
<evidence type="ECO:0000313" key="2">
    <source>
        <dbReference type="Proteomes" id="UP000627292"/>
    </source>
</evidence>
<gene>
    <name evidence="1" type="ORF">GCM10011379_44970</name>
</gene>
<accession>A0A917J4K9</accession>
<evidence type="ECO:0000313" key="1">
    <source>
        <dbReference type="EMBL" id="GGH77910.1"/>
    </source>
</evidence>
<dbReference type="EMBL" id="BMIB01000004">
    <property type="protein sequence ID" value="GGH77910.1"/>
    <property type="molecule type" value="Genomic_DNA"/>
</dbReference>
<dbReference type="Proteomes" id="UP000627292">
    <property type="component" value="Unassembled WGS sequence"/>
</dbReference>
<name>A0A917J4K9_9BACT</name>
<reference evidence="1" key="2">
    <citation type="submission" date="2020-09" db="EMBL/GenBank/DDBJ databases">
        <authorList>
            <person name="Sun Q."/>
            <person name="Zhou Y."/>
        </authorList>
    </citation>
    <scope>NUCLEOTIDE SEQUENCE</scope>
    <source>
        <strain evidence="1">CGMCC 1.15290</strain>
    </source>
</reference>
<organism evidence="1 2">
    <name type="scientific">Filimonas zeae</name>
    <dbReference type="NCBI Taxonomy" id="1737353"/>
    <lineage>
        <taxon>Bacteria</taxon>
        <taxon>Pseudomonadati</taxon>
        <taxon>Bacteroidota</taxon>
        <taxon>Chitinophagia</taxon>
        <taxon>Chitinophagales</taxon>
        <taxon>Chitinophagaceae</taxon>
        <taxon>Filimonas</taxon>
    </lineage>
</organism>
<sequence>MRTLLSLFPLFCLLFCSGRNKQVCIYEKSDFVLIDTTYTTELPREARTAPAGYPIYYFGPVKDTIAIGKQFLRGRTPIPQWPKVLPATRNYSVNKLQILVDTSITTDLPTEYAAEDGSFNNAAAQHYNARLVTLRNICDSIVWIGRSFDIIFMRLECRNRQGEWVAVQQRMEGCGTGQPSIYLRPGEIIIAKSSRLQGSFTTDCRLVFGRDDRIVYSNTFREAINETLLNGVQTD</sequence>
<reference evidence="1" key="1">
    <citation type="journal article" date="2014" name="Int. J. Syst. Evol. Microbiol.">
        <title>Complete genome sequence of Corynebacterium casei LMG S-19264T (=DSM 44701T), isolated from a smear-ripened cheese.</title>
        <authorList>
            <consortium name="US DOE Joint Genome Institute (JGI-PGF)"/>
            <person name="Walter F."/>
            <person name="Albersmeier A."/>
            <person name="Kalinowski J."/>
            <person name="Ruckert C."/>
        </authorList>
    </citation>
    <scope>NUCLEOTIDE SEQUENCE</scope>
    <source>
        <strain evidence="1">CGMCC 1.15290</strain>
    </source>
</reference>